<feature type="transmembrane region" description="Helical" evidence="2">
    <location>
        <begin position="58"/>
        <end position="76"/>
    </location>
</feature>
<comment type="caution">
    <text evidence="3">The sequence shown here is derived from an EMBL/GenBank/DDBJ whole genome shotgun (WGS) entry which is preliminary data.</text>
</comment>
<reference evidence="4" key="1">
    <citation type="journal article" date="2019" name="Int. J. Syst. Evol. Microbiol.">
        <title>The Global Catalogue of Microorganisms (GCM) 10K type strain sequencing project: providing services to taxonomists for standard genome sequencing and annotation.</title>
        <authorList>
            <consortium name="The Broad Institute Genomics Platform"/>
            <consortium name="The Broad Institute Genome Sequencing Center for Infectious Disease"/>
            <person name="Wu L."/>
            <person name="Ma J."/>
        </authorList>
    </citation>
    <scope>NUCLEOTIDE SEQUENCE [LARGE SCALE GENOMIC DNA]</scope>
    <source>
        <strain evidence="4">CCUG 61697</strain>
    </source>
</reference>
<keyword evidence="2" id="KW-0812">Transmembrane</keyword>
<dbReference type="EMBL" id="JBHTJO010000002">
    <property type="protein sequence ID" value="MFD0988392.1"/>
    <property type="molecule type" value="Genomic_DNA"/>
</dbReference>
<keyword evidence="2" id="KW-0472">Membrane</keyword>
<keyword evidence="4" id="KW-1185">Reference proteome</keyword>
<accession>A0ABW3JDE4</accession>
<evidence type="ECO:0000256" key="1">
    <source>
        <dbReference type="SAM" id="MobiDB-lite"/>
    </source>
</evidence>
<feature type="compositionally biased region" description="Basic and acidic residues" evidence="1">
    <location>
        <begin position="10"/>
        <end position="20"/>
    </location>
</feature>
<gene>
    <name evidence="3" type="ORF">ACFQ2F_14935</name>
</gene>
<proteinExistence type="predicted"/>
<organism evidence="3 4">
    <name type="scientific">Methyloligella solikamskensis</name>
    <dbReference type="NCBI Taxonomy" id="1177756"/>
    <lineage>
        <taxon>Bacteria</taxon>
        <taxon>Pseudomonadati</taxon>
        <taxon>Pseudomonadota</taxon>
        <taxon>Alphaproteobacteria</taxon>
        <taxon>Hyphomicrobiales</taxon>
        <taxon>Hyphomicrobiaceae</taxon>
        <taxon>Methyloligella</taxon>
    </lineage>
</organism>
<feature type="region of interest" description="Disordered" evidence="1">
    <location>
        <begin position="110"/>
        <end position="130"/>
    </location>
</feature>
<evidence type="ECO:0000313" key="3">
    <source>
        <dbReference type="EMBL" id="MFD0988392.1"/>
    </source>
</evidence>
<feature type="compositionally biased region" description="Basic and acidic residues" evidence="1">
    <location>
        <begin position="121"/>
        <end position="130"/>
    </location>
</feature>
<dbReference type="Proteomes" id="UP001597102">
    <property type="component" value="Unassembled WGS sequence"/>
</dbReference>
<dbReference type="Pfam" id="PF09527">
    <property type="entry name" value="ATPase_gene1"/>
    <property type="match status" value="1"/>
</dbReference>
<dbReference type="InterPro" id="IPR032820">
    <property type="entry name" value="ATPase_put"/>
</dbReference>
<protein>
    <submittedName>
        <fullName evidence="3">AtpZ/AtpI family protein</fullName>
    </submittedName>
</protein>
<feature type="transmembrane region" description="Helical" evidence="2">
    <location>
        <begin position="82"/>
        <end position="103"/>
    </location>
</feature>
<evidence type="ECO:0000256" key="2">
    <source>
        <dbReference type="SAM" id="Phobius"/>
    </source>
</evidence>
<evidence type="ECO:0000313" key="4">
    <source>
        <dbReference type="Proteomes" id="UP001597102"/>
    </source>
</evidence>
<feature type="region of interest" description="Disordered" evidence="1">
    <location>
        <begin position="28"/>
        <end position="50"/>
    </location>
</feature>
<name>A0ABW3JDE4_9HYPH</name>
<sequence>MAGPKGPGRGKSDQDTDTIRRRLDSLEGKLGEIRARHNPKAEEERSERGRAMGNAMRLGTEMVAGVIVGGFIGWALDQWFGTAPIMMVVFLMLGSAAGILNVIRSAKAMQAKGEPLPGKDLPPDSSEKDE</sequence>
<dbReference type="RefSeq" id="WP_379091427.1">
    <property type="nucleotide sequence ID" value="NZ_JBHTJO010000002.1"/>
</dbReference>
<feature type="region of interest" description="Disordered" evidence="1">
    <location>
        <begin position="1"/>
        <end position="20"/>
    </location>
</feature>
<keyword evidence="2" id="KW-1133">Transmembrane helix</keyword>